<proteinExistence type="predicted"/>
<name>A0A8S9RYF7_BRACR</name>
<sequence length="243" mass="27400">MREKGKLANSTTREVSSRNNYSPQSTHGRPSTCFFEPPVVIIDFSWCCLFSGQLQHFWYGSAKEQCFMGTGISVGLSRITNVCHVLCNRGAQRKLPGDFVGLWIDFIALITSLRTSLVHDLVRQKLAANRPVTSTSMAEFIQTSSRQGRERSFSTSSFSKERFSPPTSLFVRGDPPAVFKTRKIYQMPSRLLSYVMAHLGSVDAMIHIQLRIEALSSVATSHVFVTNRSLFEDLEVRFESFLD</sequence>
<dbReference type="AlphaFoldDB" id="A0A8S9RYF7"/>
<gene>
    <name evidence="2" type="ORF">F2Q69_00028590</name>
</gene>
<evidence type="ECO:0000313" key="3">
    <source>
        <dbReference type="Proteomes" id="UP000712600"/>
    </source>
</evidence>
<dbReference type="EMBL" id="QGKX02000088">
    <property type="protein sequence ID" value="KAF3586391.1"/>
    <property type="molecule type" value="Genomic_DNA"/>
</dbReference>
<accession>A0A8S9RYF7</accession>
<organism evidence="2 3">
    <name type="scientific">Brassica cretica</name>
    <name type="common">Mustard</name>
    <dbReference type="NCBI Taxonomy" id="69181"/>
    <lineage>
        <taxon>Eukaryota</taxon>
        <taxon>Viridiplantae</taxon>
        <taxon>Streptophyta</taxon>
        <taxon>Embryophyta</taxon>
        <taxon>Tracheophyta</taxon>
        <taxon>Spermatophyta</taxon>
        <taxon>Magnoliopsida</taxon>
        <taxon>eudicotyledons</taxon>
        <taxon>Gunneridae</taxon>
        <taxon>Pentapetalae</taxon>
        <taxon>rosids</taxon>
        <taxon>malvids</taxon>
        <taxon>Brassicales</taxon>
        <taxon>Brassicaceae</taxon>
        <taxon>Brassiceae</taxon>
        <taxon>Brassica</taxon>
    </lineage>
</organism>
<evidence type="ECO:0000256" key="1">
    <source>
        <dbReference type="SAM" id="MobiDB-lite"/>
    </source>
</evidence>
<evidence type="ECO:0000313" key="2">
    <source>
        <dbReference type="EMBL" id="KAF3586391.1"/>
    </source>
</evidence>
<dbReference type="Proteomes" id="UP000712600">
    <property type="component" value="Unassembled WGS sequence"/>
</dbReference>
<comment type="caution">
    <text evidence="2">The sequence shown here is derived from an EMBL/GenBank/DDBJ whole genome shotgun (WGS) entry which is preliminary data.</text>
</comment>
<feature type="region of interest" description="Disordered" evidence="1">
    <location>
        <begin position="1"/>
        <end position="29"/>
    </location>
</feature>
<feature type="region of interest" description="Disordered" evidence="1">
    <location>
        <begin position="140"/>
        <end position="160"/>
    </location>
</feature>
<reference evidence="2" key="1">
    <citation type="submission" date="2019-12" db="EMBL/GenBank/DDBJ databases">
        <title>Genome sequencing and annotation of Brassica cretica.</title>
        <authorList>
            <person name="Studholme D.J."/>
            <person name="Sarris P."/>
        </authorList>
    </citation>
    <scope>NUCLEOTIDE SEQUENCE</scope>
    <source>
        <strain evidence="2">PFS-109/04</strain>
        <tissue evidence="2">Leaf</tissue>
    </source>
</reference>
<feature type="compositionally biased region" description="Polar residues" evidence="1">
    <location>
        <begin position="8"/>
        <end position="29"/>
    </location>
</feature>
<protein>
    <submittedName>
        <fullName evidence="2">Uncharacterized protein</fullName>
    </submittedName>
</protein>